<evidence type="ECO:0000256" key="3">
    <source>
        <dbReference type="ARBA" id="ARBA00022692"/>
    </source>
</evidence>
<dbReference type="InterPro" id="IPR055414">
    <property type="entry name" value="LRR_R13L4/SHOC2-like"/>
</dbReference>
<dbReference type="InterPro" id="IPR032675">
    <property type="entry name" value="LRR_dom_sf"/>
</dbReference>
<dbReference type="PROSITE" id="PS51450">
    <property type="entry name" value="LRR"/>
    <property type="match status" value="1"/>
</dbReference>
<dbReference type="Gramene" id="EFJ34909">
    <property type="protein sequence ID" value="EFJ34909"/>
    <property type="gene ID" value="SELMODRAFT_81473"/>
</dbReference>
<dbReference type="Pfam" id="PF07714">
    <property type="entry name" value="PK_Tyr_Ser-Thr"/>
    <property type="match status" value="1"/>
</dbReference>
<dbReference type="InterPro" id="IPR003591">
    <property type="entry name" value="Leu-rich_rpt_typical-subtyp"/>
</dbReference>
<dbReference type="GO" id="GO:0004672">
    <property type="term" value="F:protein kinase activity"/>
    <property type="evidence" value="ECO:0000318"/>
    <property type="project" value="GO_Central"/>
</dbReference>
<keyword evidence="12" id="KW-1185">Reference proteome</keyword>
<dbReference type="PROSITE" id="PS00108">
    <property type="entry name" value="PROTEIN_KINASE_ST"/>
    <property type="match status" value="1"/>
</dbReference>
<feature type="region of interest" description="Disordered" evidence="8">
    <location>
        <begin position="730"/>
        <end position="756"/>
    </location>
</feature>
<protein>
    <recommendedName>
        <fullName evidence="10">Protein kinase domain-containing protein</fullName>
    </recommendedName>
</protein>
<comment type="subcellular location">
    <subcellularLocation>
        <location evidence="1">Membrane</location>
        <topology evidence="1">Single-pass membrane protein</topology>
    </subcellularLocation>
</comment>
<dbReference type="Proteomes" id="UP000001514">
    <property type="component" value="Unassembled WGS sequence"/>
</dbReference>
<keyword evidence="2" id="KW-0433">Leucine-rich repeat</keyword>
<dbReference type="PANTHER" id="PTHR48054:SF82">
    <property type="entry name" value="LRR RECEPTOR-LIKE SERINE_THREONINE-PROTEIN KINASE FLS2"/>
    <property type="match status" value="1"/>
</dbReference>
<dbReference type="FunCoup" id="D8R044">
    <property type="interactions" value="1262"/>
</dbReference>
<dbReference type="FunFam" id="3.80.10.10:FF:000095">
    <property type="entry name" value="LRR receptor-like serine/threonine-protein kinase GSO1"/>
    <property type="match status" value="1"/>
</dbReference>
<proteinExistence type="predicted"/>
<accession>D8R044</accession>
<evidence type="ECO:0000256" key="9">
    <source>
        <dbReference type="SAM" id="SignalP"/>
    </source>
</evidence>
<keyword evidence="7" id="KW-0472">Membrane</keyword>
<dbReference type="HOGENOM" id="CLU_000288_22_1_1"/>
<dbReference type="InterPro" id="IPR000719">
    <property type="entry name" value="Prot_kinase_dom"/>
</dbReference>
<dbReference type="SMART" id="SM00369">
    <property type="entry name" value="LRR_TYP"/>
    <property type="match status" value="7"/>
</dbReference>
<sequence>MRISRIALVVVAIISGLDPGSAQSSGAESDRESLRIFLQGALPAQPAFNLSGSPCRWPGVSCSDTDSRVTRIDWQGWELRGSIPQDSIGRLDSLLYLNLYNNSISGTLPTDLWDLPQLQYLNLSRNLLQGSMSIALGRPSGLFFLDLSQNHLAGQIPPSIGLLKSLVVLNLSRNDFQDLVPGAIFGCSFLRTLDLSYNRISGVFPSGLSHLVQLQALYLNNNMLRNVSVGIWSMNSVETLRLDGNSLSGLLPSQVGAALKELDLKNNEFSGPVSSDLGAFQSLAYLDLSTNRLSGPLPEKLTGFPSLVHLGLDNNPFLESRFPKLQELKKLEYLNLSATQLTGGIPEEIGNLQTLKQLDLSHNELNGTLPESLGSLVGLTSLDMSYNQLNGSIPNSMARLTQLQHLNFSYNDLSGDLITFSMTGTVWACAECALPARNSTVVGPQHLRVAVIVGIVTGSAAALLCVLAGLCYCRGSVKVFNKKQEPTKEERFISMSGPFSSEMDPSVWAAGVRDPHTIPVVMFEKPLLNLTFSDLVQATANFSKDAQVPDGGCGPVFQGILPGGIHVAVKILGEGIPSEDVASACAQLAAIGRLKHPNVVPLLGYCMVGVERLLVYDYVQDGGDLYGRLHELPEGMPNTEDWSTDTWEHGQEGTTNAAVLAVLPWSVRHRVALCTARALAFLHHGCSPPVVHGDVKASNVLLDAECEARLAGTGLAQLVEIGTGEAGYVPPEFGSSSSNAGNNNSNSNSGSSREMSPKADVYSFGVVLLELVTGKRPVGDDYPGGHGNQGGVVQWTRWLVKEKRGFKALDARVMQGDEDMTEMLEALRVAYLCTAETPSKRPTMQQVVGLLKDLRPSSSISGELVGGSF</sequence>
<dbReference type="AlphaFoldDB" id="D8R044"/>
<dbReference type="InParanoid" id="D8R044"/>
<keyword evidence="3" id="KW-0812">Transmembrane</keyword>
<gene>
    <name evidence="11" type="ORF">SELMODRAFT_81473</name>
</gene>
<dbReference type="Pfam" id="PF00560">
    <property type="entry name" value="LRR_1"/>
    <property type="match status" value="3"/>
</dbReference>
<evidence type="ECO:0000259" key="10">
    <source>
        <dbReference type="PROSITE" id="PS50011"/>
    </source>
</evidence>
<dbReference type="SMART" id="SM00220">
    <property type="entry name" value="S_TKc"/>
    <property type="match status" value="1"/>
</dbReference>
<evidence type="ECO:0000256" key="7">
    <source>
        <dbReference type="ARBA" id="ARBA00023136"/>
    </source>
</evidence>
<evidence type="ECO:0000256" key="1">
    <source>
        <dbReference type="ARBA" id="ARBA00004167"/>
    </source>
</evidence>
<dbReference type="PRINTS" id="PR00019">
    <property type="entry name" value="LEURICHRPT"/>
</dbReference>
<evidence type="ECO:0000256" key="4">
    <source>
        <dbReference type="ARBA" id="ARBA00022729"/>
    </source>
</evidence>
<dbReference type="InterPro" id="IPR008271">
    <property type="entry name" value="Ser/Thr_kinase_AS"/>
</dbReference>
<dbReference type="KEGG" id="smo:SELMODRAFT_81473"/>
<evidence type="ECO:0000313" key="12">
    <source>
        <dbReference type="Proteomes" id="UP000001514"/>
    </source>
</evidence>
<dbReference type="PROSITE" id="PS50011">
    <property type="entry name" value="PROTEIN_KINASE_DOM"/>
    <property type="match status" value="1"/>
</dbReference>
<evidence type="ECO:0000313" key="11">
    <source>
        <dbReference type="EMBL" id="EFJ34909.1"/>
    </source>
</evidence>
<dbReference type="Pfam" id="PF13855">
    <property type="entry name" value="LRR_8"/>
    <property type="match status" value="2"/>
</dbReference>
<feature type="compositionally biased region" description="Low complexity" evidence="8">
    <location>
        <begin position="734"/>
        <end position="752"/>
    </location>
</feature>
<dbReference type="SUPFAM" id="SSF52047">
    <property type="entry name" value="RNI-like"/>
    <property type="match status" value="1"/>
</dbReference>
<name>D8R044_SELML</name>
<reference evidence="11 12" key="1">
    <citation type="journal article" date="2011" name="Science">
        <title>The Selaginella genome identifies genetic changes associated with the evolution of vascular plants.</title>
        <authorList>
            <person name="Banks J.A."/>
            <person name="Nishiyama T."/>
            <person name="Hasebe M."/>
            <person name="Bowman J.L."/>
            <person name="Gribskov M."/>
            <person name="dePamphilis C."/>
            <person name="Albert V.A."/>
            <person name="Aono N."/>
            <person name="Aoyama T."/>
            <person name="Ambrose B.A."/>
            <person name="Ashton N.W."/>
            <person name="Axtell M.J."/>
            <person name="Barker E."/>
            <person name="Barker M.S."/>
            <person name="Bennetzen J.L."/>
            <person name="Bonawitz N.D."/>
            <person name="Chapple C."/>
            <person name="Cheng C."/>
            <person name="Correa L.G."/>
            <person name="Dacre M."/>
            <person name="DeBarry J."/>
            <person name="Dreyer I."/>
            <person name="Elias M."/>
            <person name="Engstrom E.M."/>
            <person name="Estelle M."/>
            <person name="Feng L."/>
            <person name="Finet C."/>
            <person name="Floyd S.K."/>
            <person name="Frommer W.B."/>
            <person name="Fujita T."/>
            <person name="Gramzow L."/>
            <person name="Gutensohn M."/>
            <person name="Harholt J."/>
            <person name="Hattori M."/>
            <person name="Heyl A."/>
            <person name="Hirai T."/>
            <person name="Hiwatashi Y."/>
            <person name="Ishikawa M."/>
            <person name="Iwata M."/>
            <person name="Karol K.G."/>
            <person name="Koehler B."/>
            <person name="Kolukisaoglu U."/>
            <person name="Kubo M."/>
            <person name="Kurata T."/>
            <person name="Lalonde S."/>
            <person name="Li K."/>
            <person name="Li Y."/>
            <person name="Litt A."/>
            <person name="Lyons E."/>
            <person name="Manning G."/>
            <person name="Maruyama T."/>
            <person name="Michael T.P."/>
            <person name="Mikami K."/>
            <person name="Miyazaki S."/>
            <person name="Morinaga S."/>
            <person name="Murata T."/>
            <person name="Mueller-Roeber B."/>
            <person name="Nelson D.R."/>
            <person name="Obara M."/>
            <person name="Oguri Y."/>
            <person name="Olmstead R.G."/>
            <person name="Onodera N."/>
            <person name="Petersen B.L."/>
            <person name="Pils B."/>
            <person name="Prigge M."/>
            <person name="Rensing S.A."/>
            <person name="Riano-Pachon D.M."/>
            <person name="Roberts A.W."/>
            <person name="Sato Y."/>
            <person name="Scheller H.V."/>
            <person name="Schulz B."/>
            <person name="Schulz C."/>
            <person name="Shakirov E.V."/>
            <person name="Shibagaki N."/>
            <person name="Shinohara N."/>
            <person name="Shippen D.E."/>
            <person name="Soerensen I."/>
            <person name="Sotooka R."/>
            <person name="Sugimoto N."/>
            <person name="Sugita M."/>
            <person name="Sumikawa N."/>
            <person name="Tanurdzic M."/>
            <person name="Theissen G."/>
            <person name="Ulvskov P."/>
            <person name="Wakazuki S."/>
            <person name="Weng J.K."/>
            <person name="Willats W.W."/>
            <person name="Wipf D."/>
            <person name="Wolf P.G."/>
            <person name="Yang L."/>
            <person name="Zimmer A.D."/>
            <person name="Zhu Q."/>
            <person name="Mitros T."/>
            <person name="Hellsten U."/>
            <person name="Loque D."/>
            <person name="Otillar R."/>
            <person name="Salamov A."/>
            <person name="Schmutz J."/>
            <person name="Shapiro H."/>
            <person name="Lindquist E."/>
            <person name="Lucas S."/>
            <person name="Rokhsar D."/>
            <person name="Grigoriev I.V."/>
        </authorList>
    </citation>
    <scope>NUCLEOTIDE SEQUENCE [LARGE SCALE GENOMIC DNA]</scope>
</reference>
<dbReference type="InterPro" id="IPR011009">
    <property type="entry name" value="Kinase-like_dom_sf"/>
</dbReference>
<dbReference type="STRING" id="88036.D8R044"/>
<keyword evidence="6" id="KW-1133">Transmembrane helix</keyword>
<dbReference type="Pfam" id="PF23598">
    <property type="entry name" value="LRR_14"/>
    <property type="match status" value="1"/>
</dbReference>
<dbReference type="SUPFAM" id="SSF56112">
    <property type="entry name" value="Protein kinase-like (PK-like)"/>
    <property type="match status" value="1"/>
</dbReference>
<dbReference type="Gene3D" id="1.10.510.10">
    <property type="entry name" value="Transferase(Phosphotransferase) domain 1"/>
    <property type="match status" value="1"/>
</dbReference>
<dbReference type="GO" id="GO:0009653">
    <property type="term" value="P:anatomical structure morphogenesis"/>
    <property type="evidence" value="ECO:0007669"/>
    <property type="project" value="UniProtKB-ARBA"/>
</dbReference>
<dbReference type="Gene3D" id="3.30.200.20">
    <property type="entry name" value="Phosphorylase Kinase, domain 1"/>
    <property type="match status" value="1"/>
</dbReference>
<keyword evidence="5" id="KW-0677">Repeat</keyword>
<dbReference type="GO" id="GO:0016020">
    <property type="term" value="C:membrane"/>
    <property type="evidence" value="ECO:0007669"/>
    <property type="project" value="UniProtKB-SubCell"/>
</dbReference>
<evidence type="ECO:0000256" key="8">
    <source>
        <dbReference type="SAM" id="MobiDB-lite"/>
    </source>
</evidence>
<evidence type="ECO:0000256" key="6">
    <source>
        <dbReference type="ARBA" id="ARBA00022989"/>
    </source>
</evidence>
<evidence type="ECO:0000256" key="5">
    <source>
        <dbReference type="ARBA" id="ARBA00022737"/>
    </source>
</evidence>
<dbReference type="FunFam" id="3.80.10.10:FF:000400">
    <property type="entry name" value="Nuclear pore complex protein NUP107"/>
    <property type="match status" value="1"/>
</dbReference>
<feature type="signal peptide" evidence="9">
    <location>
        <begin position="1"/>
        <end position="22"/>
    </location>
</feature>
<dbReference type="Gene3D" id="3.80.10.10">
    <property type="entry name" value="Ribonuclease Inhibitor"/>
    <property type="match status" value="4"/>
</dbReference>
<dbReference type="eggNOG" id="ENOG502QTEF">
    <property type="taxonomic scope" value="Eukaryota"/>
</dbReference>
<dbReference type="EMBL" id="GL377569">
    <property type="protein sequence ID" value="EFJ34909.1"/>
    <property type="molecule type" value="Genomic_DNA"/>
</dbReference>
<keyword evidence="4 9" id="KW-0732">Signal</keyword>
<organism evidence="12">
    <name type="scientific">Selaginella moellendorffii</name>
    <name type="common">Spikemoss</name>
    <dbReference type="NCBI Taxonomy" id="88036"/>
    <lineage>
        <taxon>Eukaryota</taxon>
        <taxon>Viridiplantae</taxon>
        <taxon>Streptophyta</taxon>
        <taxon>Embryophyta</taxon>
        <taxon>Tracheophyta</taxon>
        <taxon>Lycopodiopsida</taxon>
        <taxon>Selaginellales</taxon>
        <taxon>Selaginellaceae</taxon>
        <taxon>Selaginella</taxon>
    </lineage>
</organism>
<dbReference type="InterPro" id="IPR052592">
    <property type="entry name" value="LRR-RLK"/>
</dbReference>
<dbReference type="InterPro" id="IPR001245">
    <property type="entry name" value="Ser-Thr/Tyr_kinase_cat_dom"/>
</dbReference>
<dbReference type="GO" id="GO:0004674">
    <property type="term" value="F:protein serine/threonine kinase activity"/>
    <property type="evidence" value="ECO:0007669"/>
    <property type="project" value="UniProtKB-EC"/>
</dbReference>
<feature type="domain" description="Protein kinase" evidence="10">
    <location>
        <begin position="542"/>
        <end position="854"/>
    </location>
</feature>
<evidence type="ECO:0000256" key="2">
    <source>
        <dbReference type="ARBA" id="ARBA00022614"/>
    </source>
</evidence>
<dbReference type="FunFam" id="3.30.200.20:FF:000466">
    <property type="entry name" value="Putative LRR receptor-like serine/threonine-protein kinase"/>
    <property type="match status" value="1"/>
</dbReference>
<dbReference type="PANTHER" id="PTHR48054">
    <property type="entry name" value="RECEPTOR KINASE-LIKE PROTEIN XA21"/>
    <property type="match status" value="1"/>
</dbReference>
<dbReference type="GO" id="GO:0005524">
    <property type="term" value="F:ATP binding"/>
    <property type="evidence" value="ECO:0007669"/>
    <property type="project" value="InterPro"/>
</dbReference>
<dbReference type="OMA" id="TLCASEI"/>
<dbReference type="GO" id="GO:0045088">
    <property type="term" value="P:regulation of innate immune response"/>
    <property type="evidence" value="ECO:0000318"/>
    <property type="project" value="GO_Central"/>
</dbReference>
<feature type="chain" id="PRO_5003121392" description="Protein kinase domain-containing protein" evidence="9">
    <location>
        <begin position="23"/>
        <end position="869"/>
    </location>
</feature>
<dbReference type="GO" id="GO:0099402">
    <property type="term" value="P:plant organ development"/>
    <property type="evidence" value="ECO:0007669"/>
    <property type="project" value="UniProtKB-ARBA"/>
</dbReference>
<dbReference type="InterPro" id="IPR001611">
    <property type="entry name" value="Leu-rich_rpt"/>
</dbReference>